<keyword evidence="7" id="KW-0812">Transmembrane</keyword>
<evidence type="ECO:0000313" key="10">
    <source>
        <dbReference type="Proteomes" id="UP001054945"/>
    </source>
</evidence>
<organism evidence="9 10">
    <name type="scientific">Caerostris extrusa</name>
    <name type="common">Bark spider</name>
    <name type="synonym">Caerostris bankana</name>
    <dbReference type="NCBI Taxonomy" id="172846"/>
    <lineage>
        <taxon>Eukaryota</taxon>
        <taxon>Metazoa</taxon>
        <taxon>Ecdysozoa</taxon>
        <taxon>Arthropoda</taxon>
        <taxon>Chelicerata</taxon>
        <taxon>Arachnida</taxon>
        <taxon>Araneae</taxon>
        <taxon>Araneomorphae</taxon>
        <taxon>Entelegynae</taxon>
        <taxon>Araneoidea</taxon>
        <taxon>Araneidae</taxon>
        <taxon>Caerostris</taxon>
    </lineage>
</organism>
<feature type="transmembrane region" description="Helical" evidence="7">
    <location>
        <begin position="280"/>
        <end position="303"/>
    </location>
</feature>
<dbReference type="CDD" id="cd19049">
    <property type="entry name" value="LGIC_TM_anion"/>
    <property type="match status" value="1"/>
</dbReference>
<comment type="subcellular location">
    <subcellularLocation>
        <location evidence="2">Cell membrane</location>
    </subcellularLocation>
    <subcellularLocation>
        <location evidence="1">Membrane</location>
        <topology evidence="1">Multi-pass membrane protein</topology>
    </subcellularLocation>
</comment>
<reference evidence="9 10" key="1">
    <citation type="submission" date="2021-06" db="EMBL/GenBank/DDBJ databases">
        <title>Caerostris extrusa draft genome.</title>
        <authorList>
            <person name="Kono N."/>
            <person name="Arakawa K."/>
        </authorList>
    </citation>
    <scope>NUCLEOTIDE SEQUENCE [LARGE SCALE GENOMIC DNA]</scope>
</reference>
<dbReference type="InterPro" id="IPR036719">
    <property type="entry name" value="Neuro-gated_channel_TM_sf"/>
</dbReference>
<keyword evidence="4" id="KW-1003">Cell membrane</keyword>
<feature type="transmembrane region" description="Helical" evidence="7">
    <location>
        <begin position="346"/>
        <end position="365"/>
    </location>
</feature>
<keyword evidence="5" id="KW-0406">Ion transport</keyword>
<proteinExistence type="predicted"/>
<accession>A0AAV4N069</accession>
<evidence type="ECO:0000256" key="1">
    <source>
        <dbReference type="ARBA" id="ARBA00004141"/>
    </source>
</evidence>
<keyword evidence="7" id="KW-0472">Membrane</keyword>
<keyword evidence="3" id="KW-0813">Transport</keyword>
<dbReference type="GO" id="GO:0004888">
    <property type="term" value="F:transmembrane signaling receptor activity"/>
    <property type="evidence" value="ECO:0007669"/>
    <property type="project" value="InterPro"/>
</dbReference>
<dbReference type="Proteomes" id="UP001054945">
    <property type="component" value="Unassembled WGS sequence"/>
</dbReference>
<dbReference type="EMBL" id="BPLR01002703">
    <property type="protein sequence ID" value="GIX76932.1"/>
    <property type="molecule type" value="Genomic_DNA"/>
</dbReference>
<keyword evidence="10" id="KW-1185">Reference proteome</keyword>
<dbReference type="PANTHER" id="PTHR18945">
    <property type="entry name" value="NEUROTRANSMITTER GATED ION CHANNEL"/>
    <property type="match status" value="1"/>
</dbReference>
<feature type="domain" description="Neurotransmitter-gated ion-channel transmembrane" evidence="8">
    <location>
        <begin position="242"/>
        <end position="321"/>
    </location>
</feature>
<name>A0AAV4N069_CAEEX</name>
<dbReference type="Gene3D" id="2.70.170.10">
    <property type="entry name" value="Neurotransmitter-gated ion-channel ligand-binding domain"/>
    <property type="match status" value="1"/>
</dbReference>
<evidence type="ECO:0000313" key="9">
    <source>
        <dbReference type="EMBL" id="GIX76932.1"/>
    </source>
</evidence>
<dbReference type="SUPFAM" id="SSF63712">
    <property type="entry name" value="Nicotinic receptor ligand binding domain-like"/>
    <property type="match status" value="1"/>
</dbReference>
<evidence type="ECO:0000256" key="2">
    <source>
        <dbReference type="ARBA" id="ARBA00004236"/>
    </source>
</evidence>
<dbReference type="GO" id="GO:0005230">
    <property type="term" value="F:extracellular ligand-gated monoatomic ion channel activity"/>
    <property type="evidence" value="ECO:0007669"/>
    <property type="project" value="InterPro"/>
</dbReference>
<evidence type="ECO:0000256" key="4">
    <source>
        <dbReference type="ARBA" id="ARBA00022475"/>
    </source>
</evidence>
<gene>
    <name evidence="9" type="primary">GLRA3</name>
    <name evidence="9" type="ORF">CEXT_544491</name>
</gene>
<dbReference type="InterPro" id="IPR036734">
    <property type="entry name" value="Neur_chan_lig-bd_sf"/>
</dbReference>
<keyword evidence="6" id="KW-0407">Ion channel</keyword>
<dbReference type="GO" id="GO:0099095">
    <property type="term" value="F:ligand-gated monoatomic anion channel activity"/>
    <property type="evidence" value="ECO:0007669"/>
    <property type="project" value="UniProtKB-ARBA"/>
</dbReference>
<evidence type="ECO:0000256" key="7">
    <source>
        <dbReference type="SAM" id="Phobius"/>
    </source>
</evidence>
<keyword evidence="7" id="KW-1133">Transmembrane helix</keyword>
<dbReference type="InterPro" id="IPR006201">
    <property type="entry name" value="Neur_channel"/>
</dbReference>
<comment type="caution">
    <text evidence="9">The sequence shown here is derived from an EMBL/GenBank/DDBJ whole genome shotgun (WGS) entry which is preliminary data.</text>
</comment>
<dbReference type="InterPro" id="IPR006028">
    <property type="entry name" value="GABAA/Glycine_rcpt"/>
</dbReference>
<dbReference type="SUPFAM" id="SSF90112">
    <property type="entry name" value="Neurotransmitter-gated ion-channel transmembrane pore"/>
    <property type="match status" value="1"/>
</dbReference>
<evidence type="ECO:0000256" key="5">
    <source>
        <dbReference type="ARBA" id="ARBA00023065"/>
    </source>
</evidence>
<dbReference type="InterPro" id="IPR038050">
    <property type="entry name" value="Neuro_actylchol_rec"/>
</dbReference>
<evidence type="ECO:0000256" key="3">
    <source>
        <dbReference type="ARBA" id="ARBA00022448"/>
    </source>
</evidence>
<dbReference type="AlphaFoldDB" id="A0AAV4N069"/>
<keyword evidence="9" id="KW-0675">Receptor</keyword>
<feature type="transmembrane region" description="Helical" evidence="7">
    <location>
        <begin position="7"/>
        <end position="27"/>
    </location>
</feature>
<dbReference type="PRINTS" id="PR00253">
    <property type="entry name" value="GABAARECEPTR"/>
</dbReference>
<evidence type="ECO:0000259" key="8">
    <source>
        <dbReference type="Pfam" id="PF02932"/>
    </source>
</evidence>
<sequence length="370" mass="42943">MVRPRLIFCPPFWLVFGLLCFYLYGVVSSVQGGLSFNDILPEDPKIHTLLIYFFAQTWKDPRLRLPENMTSEYRLLEVQWLENMWRPDSYFKNAKSVTFQTMTIRITMCGCIRTKIFFIWSSMLQQNTRLAENKEQIFFFSSVPTVRCFWNQQIFSLNLEPRSSVFSLVKRKSLTGSSNSLSYTTDDLLFDWEEQMPLAVDENIELPQLDLVKTERGDCTQVYSTGDFNLTICCHVMSCVPEAVPARVTLGVTSLLTLSTQHAKSQASLPPVSYIKAIDIFMSSCTFFVFLSLMEYALVNVVLEDEQATFRQMNNDNTRIFNLQPKLPGLTPVQKRRKKAIKIDRFSRFLFPLSFVILNISYWVYYVGLL</sequence>
<dbReference type="Pfam" id="PF02932">
    <property type="entry name" value="Neur_chan_memb"/>
    <property type="match status" value="1"/>
</dbReference>
<protein>
    <submittedName>
        <fullName evidence="9">Glycine receptor subunit alpha-3</fullName>
    </submittedName>
</protein>
<dbReference type="InterPro" id="IPR006029">
    <property type="entry name" value="Neurotrans-gated_channel_TM"/>
</dbReference>
<dbReference type="GO" id="GO:0005886">
    <property type="term" value="C:plasma membrane"/>
    <property type="evidence" value="ECO:0007669"/>
    <property type="project" value="UniProtKB-SubCell"/>
</dbReference>
<evidence type="ECO:0000256" key="6">
    <source>
        <dbReference type="ARBA" id="ARBA00023303"/>
    </source>
</evidence>
<dbReference type="Gene3D" id="1.20.58.390">
    <property type="entry name" value="Neurotransmitter-gated ion-channel transmembrane domain"/>
    <property type="match status" value="1"/>
</dbReference>
<dbReference type="GO" id="GO:0005254">
    <property type="term" value="F:chloride channel activity"/>
    <property type="evidence" value="ECO:0007669"/>
    <property type="project" value="UniProtKB-ARBA"/>
</dbReference>